<dbReference type="InterPro" id="IPR050491">
    <property type="entry name" value="AmpC-like"/>
</dbReference>
<dbReference type="RefSeq" id="WP_290284525.1">
    <property type="nucleotide sequence ID" value="NZ_JAUFQN010000019.1"/>
</dbReference>
<accession>A0ABV5GHI5</accession>
<dbReference type="InterPro" id="IPR001466">
    <property type="entry name" value="Beta-lactam-related"/>
</dbReference>
<proteinExistence type="predicted"/>
<protein>
    <submittedName>
        <fullName evidence="3">Serine hydrolase domain-containing protein</fullName>
        <ecNumber evidence="3">3.-.-.-</ecNumber>
    </submittedName>
</protein>
<dbReference type="GO" id="GO:0016787">
    <property type="term" value="F:hydrolase activity"/>
    <property type="evidence" value="ECO:0007669"/>
    <property type="project" value="UniProtKB-KW"/>
</dbReference>
<feature type="chain" id="PRO_5045768940" evidence="1">
    <location>
        <begin position="22"/>
        <end position="556"/>
    </location>
</feature>
<keyword evidence="3" id="KW-0378">Hydrolase</keyword>
<dbReference type="SUPFAM" id="SSF56601">
    <property type="entry name" value="beta-lactamase/transpeptidase-like"/>
    <property type="match status" value="1"/>
</dbReference>
<evidence type="ECO:0000313" key="4">
    <source>
        <dbReference type="Proteomes" id="UP001589576"/>
    </source>
</evidence>
<sequence length="556" mass="63357">MKTTYSLLFILLLFQCSYVNSQTKNSKENPSDKVDALIAKYNFKNGPGFSVAVIKNGAIVYKKGFGIANLEYGTPITPTTVFQIASVSKQFTAFAILLLEQEGKLSLEDDIRKYLPEMVDYGHKITLRNLANHTSGIRDNTALANLIGTNEADLLSNEQAVKLITSQKGLNFIPGEEYEYCNSGYILLAEIVKRISGQSFADFAKAKIFNPLKMKNSQVVDDPETIIKNRAYSYHKYNNIYCKSILNHSFVGSTNLNTTTEDLCLWTMNFEKKNIGNDAIFNKMKEKGKLNNGELIPYGLGIENRTYKGLNVLFHGGGDADYGSYILRIPEHNFSVVFLCNSHLFHPLDFVYNIVDFYLNDKETKTNSKPIFDQNLLKSFVGDYEVFPGYIVSISKENDTLFHLAKGDTISNRVKLIQTGDYEFTYPNLPHSKFVFNKTNGQITEFLKWHISDFSYKGKRIEIKEFDTEKINLNELVGLYYNAELNTTYKFIIKENNLIATHSRNSDAIFTAFQPDLFVSNLGEIEVIRNEQNKVIGFYLMTQGIRKIKFEKMNDK</sequence>
<keyword evidence="4" id="KW-1185">Reference proteome</keyword>
<dbReference type="PANTHER" id="PTHR46825">
    <property type="entry name" value="D-ALANYL-D-ALANINE-CARBOXYPEPTIDASE/ENDOPEPTIDASE AMPH"/>
    <property type="match status" value="1"/>
</dbReference>
<evidence type="ECO:0000313" key="3">
    <source>
        <dbReference type="EMBL" id="MFB9090594.1"/>
    </source>
</evidence>
<feature type="signal peptide" evidence="1">
    <location>
        <begin position="1"/>
        <end position="21"/>
    </location>
</feature>
<name>A0ABV5GHI5_9FLAO</name>
<dbReference type="InterPro" id="IPR012338">
    <property type="entry name" value="Beta-lactam/transpept-like"/>
</dbReference>
<dbReference type="EC" id="3.-.-.-" evidence="3"/>
<organism evidence="3 4">
    <name type="scientific">Flavobacterium paronense</name>
    <dbReference type="NCBI Taxonomy" id="1392775"/>
    <lineage>
        <taxon>Bacteria</taxon>
        <taxon>Pseudomonadati</taxon>
        <taxon>Bacteroidota</taxon>
        <taxon>Flavobacteriia</taxon>
        <taxon>Flavobacteriales</taxon>
        <taxon>Flavobacteriaceae</taxon>
        <taxon>Flavobacterium</taxon>
    </lineage>
</organism>
<dbReference type="Proteomes" id="UP001589576">
    <property type="component" value="Unassembled WGS sequence"/>
</dbReference>
<dbReference type="Pfam" id="PF00144">
    <property type="entry name" value="Beta-lactamase"/>
    <property type="match status" value="1"/>
</dbReference>
<dbReference type="PANTHER" id="PTHR46825:SF9">
    <property type="entry name" value="BETA-LACTAMASE-RELATED DOMAIN-CONTAINING PROTEIN"/>
    <property type="match status" value="1"/>
</dbReference>
<evidence type="ECO:0000259" key="2">
    <source>
        <dbReference type="Pfam" id="PF00144"/>
    </source>
</evidence>
<keyword evidence="1" id="KW-0732">Signal</keyword>
<evidence type="ECO:0000256" key="1">
    <source>
        <dbReference type="SAM" id="SignalP"/>
    </source>
</evidence>
<reference evidence="3 4" key="1">
    <citation type="submission" date="2024-09" db="EMBL/GenBank/DDBJ databases">
        <authorList>
            <person name="Sun Q."/>
            <person name="Mori K."/>
        </authorList>
    </citation>
    <scope>NUCLEOTIDE SEQUENCE [LARGE SCALE GENOMIC DNA]</scope>
    <source>
        <strain evidence="3 4">CECT 8460</strain>
    </source>
</reference>
<gene>
    <name evidence="3" type="ORF">ACFFUU_13340</name>
</gene>
<dbReference type="Gene3D" id="3.40.710.10">
    <property type="entry name" value="DD-peptidase/beta-lactamase superfamily"/>
    <property type="match status" value="1"/>
</dbReference>
<feature type="domain" description="Beta-lactamase-related" evidence="2">
    <location>
        <begin position="35"/>
        <end position="343"/>
    </location>
</feature>
<dbReference type="EMBL" id="JBHMFB010000044">
    <property type="protein sequence ID" value="MFB9090594.1"/>
    <property type="molecule type" value="Genomic_DNA"/>
</dbReference>
<comment type="caution">
    <text evidence="3">The sequence shown here is derived from an EMBL/GenBank/DDBJ whole genome shotgun (WGS) entry which is preliminary data.</text>
</comment>